<protein>
    <submittedName>
        <fullName evidence="3">Uncharacterized protein</fullName>
    </submittedName>
</protein>
<reference evidence="2 5" key="2">
    <citation type="submission" date="2019-06" db="EMBL/GenBank/DDBJ databases">
        <title>Whole genome shotgun sequence of Brevibacillus agri NBRC 15538.</title>
        <authorList>
            <person name="Hosoyama A."/>
            <person name="Uohara A."/>
            <person name="Ohji S."/>
            <person name="Ichikawa N."/>
        </authorList>
    </citation>
    <scope>NUCLEOTIDE SEQUENCE [LARGE SCALE GENOMIC DNA]</scope>
    <source>
        <strain evidence="2 5">NBRC 15538</strain>
    </source>
</reference>
<name>A0A3M8AYB5_9BACL</name>
<evidence type="ECO:0000313" key="3">
    <source>
        <dbReference type="EMBL" id="RNB55605.1"/>
    </source>
</evidence>
<dbReference type="AlphaFoldDB" id="A0A3M8AYB5"/>
<proteinExistence type="predicted"/>
<dbReference type="GeneID" id="82809707"/>
<dbReference type="RefSeq" id="WP_122952867.1">
    <property type="nucleotide sequence ID" value="NZ_BJOD01000023.1"/>
</dbReference>
<feature type="compositionally biased region" description="Basic and acidic residues" evidence="1">
    <location>
        <begin position="44"/>
        <end position="53"/>
    </location>
</feature>
<accession>A0A3M8AYB5</accession>
<evidence type="ECO:0000313" key="2">
    <source>
        <dbReference type="EMBL" id="GED26447.1"/>
    </source>
</evidence>
<dbReference type="Proteomes" id="UP000276178">
    <property type="component" value="Unassembled WGS sequence"/>
</dbReference>
<comment type="caution">
    <text evidence="3">The sequence shown here is derived from an EMBL/GenBank/DDBJ whole genome shotgun (WGS) entry which is preliminary data.</text>
</comment>
<dbReference type="EMBL" id="RHHN01000034">
    <property type="protein sequence ID" value="RNB55605.1"/>
    <property type="molecule type" value="Genomic_DNA"/>
</dbReference>
<feature type="compositionally biased region" description="Low complexity" evidence="1">
    <location>
        <begin position="20"/>
        <end position="29"/>
    </location>
</feature>
<feature type="region of interest" description="Disordered" evidence="1">
    <location>
        <begin position="1"/>
        <end position="105"/>
    </location>
</feature>
<evidence type="ECO:0000256" key="1">
    <source>
        <dbReference type="SAM" id="MobiDB-lite"/>
    </source>
</evidence>
<dbReference type="OrthoDB" id="2475714at2"/>
<keyword evidence="5" id="KW-1185">Reference proteome</keyword>
<reference evidence="3 4" key="1">
    <citation type="submission" date="2018-10" db="EMBL/GenBank/DDBJ databases">
        <title>Phylogenomics of Brevibacillus.</title>
        <authorList>
            <person name="Dunlap C."/>
        </authorList>
    </citation>
    <scope>NUCLEOTIDE SEQUENCE [LARGE SCALE GENOMIC DNA]</scope>
    <source>
        <strain evidence="3 4">NRRL NRS 1219</strain>
    </source>
</reference>
<evidence type="ECO:0000313" key="4">
    <source>
        <dbReference type="Proteomes" id="UP000276178"/>
    </source>
</evidence>
<dbReference type="Proteomes" id="UP000317180">
    <property type="component" value="Unassembled WGS sequence"/>
</dbReference>
<dbReference type="EMBL" id="BJOD01000023">
    <property type="protein sequence ID" value="GED26447.1"/>
    <property type="molecule type" value="Genomic_DNA"/>
</dbReference>
<gene>
    <name evidence="2" type="ORF">BAG01nite_25490</name>
    <name evidence="3" type="ORF">EB820_11255</name>
</gene>
<sequence>MNDTKSILARVLAQQEAKKAAQAAENQQQGASTERGNVVPLKAAEQKIQERGNHAPKPLEGQQAKPLRVKPRQTNKAEGTDKVGKPDTVLPPSQQLTSMKIPKRQAPFEKRYRRVTTYLENGVYDKVQQLYESGEIDRISNLVNTAVRLYLMKHYGYGCKE</sequence>
<evidence type="ECO:0000313" key="5">
    <source>
        <dbReference type="Proteomes" id="UP000317180"/>
    </source>
</evidence>
<organism evidence="3 4">
    <name type="scientific">Brevibacillus agri</name>
    <dbReference type="NCBI Taxonomy" id="51101"/>
    <lineage>
        <taxon>Bacteria</taxon>
        <taxon>Bacillati</taxon>
        <taxon>Bacillota</taxon>
        <taxon>Bacilli</taxon>
        <taxon>Bacillales</taxon>
        <taxon>Paenibacillaceae</taxon>
        <taxon>Brevibacillus</taxon>
    </lineage>
</organism>